<dbReference type="SUPFAM" id="SSF53474">
    <property type="entry name" value="alpha/beta-Hydrolases"/>
    <property type="match status" value="1"/>
</dbReference>
<comment type="caution">
    <text evidence="4">The sequence shown here is derived from an EMBL/GenBank/DDBJ whole genome shotgun (WGS) entry which is preliminary data.</text>
</comment>
<keyword evidence="1" id="KW-0719">Serine esterase</keyword>
<keyword evidence="2" id="KW-0378">Hydrolase</keyword>
<dbReference type="EMBL" id="ASHM01015373">
    <property type="protein sequence ID" value="PNX97277.1"/>
    <property type="molecule type" value="Genomic_DNA"/>
</dbReference>
<proteinExistence type="predicted"/>
<dbReference type="InterPro" id="IPR016812">
    <property type="entry name" value="PPase_methylesterase_euk"/>
</dbReference>
<organism evidence="4 5">
    <name type="scientific">Trifolium pratense</name>
    <name type="common">Red clover</name>
    <dbReference type="NCBI Taxonomy" id="57577"/>
    <lineage>
        <taxon>Eukaryota</taxon>
        <taxon>Viridiplantae</taxon>
        <taxon>Streptophyta</taxon>
        <taxon>Embryophyta</taxon>
        <taxon>Tracheophyta</taxon>
        <taxon>Spermatophyta</taxon>
        <taxon>Magnoliopsida</taxon>
        <taxon>eudicotyledons</taxon>
        <taxon>Gunneridae</taxon>
        <taxon>Pentapetalae</taxon>
        <taxon>rosids</taxon>
        <taxon>fabids</taxon>
        <taxon>Fabales</taxon>
        <taxon>Fabaceae</taxon>
        <taxon>Papilionoideae</taxon>
        <taxon>50 kb inversion clade</taxon>
        <taxon>NPAAA clade</taxon>
        <taxon>Hologalegina</taxon>
        <taxon>IRL clade</taxon>
        <taxon>Trifolieae</taxon>
        <taxon>Trifolium</taxon>
    </lineage>
</organism>
<name>A0A2K3N2L9_TRIPR</name>
<evidence type="ECO:0000313" key="4">
    <source>
        <dbReference type="EMBL" id="PNX97277.1"/>
    </source>
</evidence>
<evidence type="ECO:0000313" key="5">
    <source>
        <dbReference type="Proteomes" id="UP000236291"/>
    </source>
</evidence>
<evidence type="ECO:0000256" key="3">
    <source>
        <dbReference type="SAM" id="MobiDB-lite"/>
    </source>
</evidence>
<dbReference type="InterPro" id="IPR029058">
    <property type="entry name" value="AB_hydrolase_fold"/>
</dbReference>
<feature type="region of interest" description="Disordered" evidence="3">
    <location>
        <begin position="1"/>
        <end position="33"/>
    </location>
</feature>
<dbReference type="STRING" id="57577.A0A2K3N2L9"/>
<evidence type="ECO:0000256" key="1">
    <source>
        <dbReference type="ARBA" id="ARBA00022487"/>
    </source>
</evidence>
<gene>
    <name evidence="4" type="ORF">L195_g020503</name>
</gene>
<dbReference type="Gene3D" id="3.40.50.1820">
    <property type="entry name" value="alpha/beta hydrolase"/>
    <property type="match status" value="1"/>
</dbReference>
<accession>A0A2K3N2L9</accession>
<dbReference type="GO" id="GO:0051723">
    <property type="term" value="F:protein methylesterase activity"/>
    <property type="evidence" value="ECO:0007669"/>
    <property type="project" value="InterPro"/>
</dbReference>
<dbReference type="PANTHER" id="PTHR14189:SF0">
    <property type="entry name" value="PROTEIN PHOSPHATASE METHYLESTERASE 1"/>
    <property type="match status" value="1"/>
</dbReference>
<dbReference type="AlphaFoldDB" id="A0A2K3N2L9"/>
<dbReference type="PANTHER" id="PTHR14189">
    <property type="entry name" value="PROTEIN PHOSPHATASE METHYLESTERASE-1 RELATED"/>
    <property type="match status" value="1"/>
</dbReference>
<dbReference type="Proteomes" id="UP000236291">
    <property type="component" value="Unassembled WGS sequence"/>
</dbReference>
<reference evidence="4 5" key="1">
    <citation type="journal article" date="2014" name="Am. J. Bot.">
        <title>Genome assembly and annotation for red clover (Trifolium pratense; Fabaceae).</title>
        <authorList>
            <person name="Istvanek J."/>
            <person name="Jaros M."/>
            <person name="Krenek A."/>
            <person name="Repkova J."/>
        </authorList>
    </citation>
    <scope>NUCLEOTIDE SEQUENCE [LARGE SCALE GENOMIC DNA]</scope>
    <source>
        <strain evidence="5">cv. Tatra</strain>
        <tissue evidence="4">Young leaves</tissue>
    </source>
</reference>
<reference evidence="4 5" key="2">
    <citation type="journal article" date="2017" name="Front. Plant Sci.">
        <title>Gene Classification and Mining of Molecular Markers Useful in Red Clover (Trifolium pratense) Breeding.</title>
        <authorList>
            <person name="Istvanek J."/>
            <person name="Dluhosova J."/>
            <person name="Dluhos P."/>
            <person name="Patkova L."/>
            <person name="Nedelnik J."/>
            <person name="Repkova J."/>
        </authorList>
    </citation>
    <scope>NUCLEOTIDE SEQUENCE [LARGE SCALE GENOMIC DNA]</scope>
    <source>
        <strain evidence="5">cv. Tatra</strain>
        <tissue evidence="4">Young leaves</tissue>
    </source>
</reference>
<evidence type="ECO:0000256" key="2">
    <source>
        <dbReference type="ARBA" id="ARBA00022801"/>
    </source>
</evidence>
<sequence>MTSLPEDITDDQPPQPASVFASVPQRPPTKSSSEKYIPLDWSVYFDKEDDVAIPESNDVFHVYMAGTEGPVVFCLHGGGYSGVQTLLGSNPNEVQINVPPGRPCMLARLSFAVSTGIIKEKARVVAMDLRGHGKSVTDNDVDLSVETMCNDVLAVIKELYGDSPPAIILVGHRLNAQNLQFCC</sequence>
<protein>
    <submittedName>
        <fullName evidence="4">Protein phosphatase methylesterase 1-like</fullName>
    </submittedName>
</protein>